<evidence type="ECO:0000256" key="9">
    <source>
        <dbReference type="HAMAP-Rule" id="MF_03178"/>
    </source>
</evidence>
<dbReference type="Gene3D" id="1.20.990.10">
    <property type="entry name" value="NADPH-cytochrome p450 Reductase, Chain A, domain 3"/>
    <property type="match status" value="1"/>
</dbReference>
<reference evidence="12 13" key="1">
    <citation type="submission" date="2015-05" db="EMBL/GenBank/DDBJ databases">
        <authorList>
            <person name="Wang D.B."/>
            <person name="Wang M."/>
        </authorList>
    </citation>
    <scope>NUCLEOTIDE SEQUENCE [LARGE SCALE GENOMIC DNA]</scope>
    <source>
        <strain evidence="12">VL1</strain>
    </source>
</reference>
<comment type="cofactor">
    <cofactor evidence="2 9">
        <name>FAD</name>
        <dbReference type="ChEBI" id="CHEBI:57692"/>
    </cofactor>
</comment>
<dbReference type="Gene3D" id="3.40.50.360">
    <property type="match status" value="1"/>
</dbReference>
<dbReference type="EMBL" id="CVQH01001002">
    <property type="protein sequence ID" value="CRJ93866.1"/>
    <property type="molecule type" value="Genomic_DNA"/>
</dbReference>
<protein>
    <recommendedName>
        <fullName evidence="9">NADPH-dependent diflavin oxidoreductase 1</fullName>
        <ecNumber evidence="9">1.18.1.-</ecNumber>
    </recommendedName>
    <alternativeName>
        <fullName evidence="9">NADPH-dependent FMN and FAD-containing oxidoreductase</fullName>
    </alternativeName>
</protein>
<dbReference type="InterPro" id="IPR023173">
    <property type="entry name" value="NADPH_Cyt_P450_Rdtase_alpha"/>
</dbReference>
<feature type="binding site" evidence="9">
    <location>
        <position position="398"/>
    </location>
    <ligand>
        <name>FAD</name>
        <dbReference type="ChEBI" id="CHEBI:57692"/>
    </ligand>
</feature>
<dbReference type="InterPro" id="IPR001094">
    <property type="entry name" value="Flavdoxin-like"/>
</dbReference>
<dbReference type="AlphaFoldDB" id="A0A0G4KGN1"/>
<comment type="subunit">
    <text evidence="9">Interacts with DRE2; as part of the cytosolic iron-sulfur (Fe-S) protein assembly (CIA) machinery.</text>
</comment>
<feature type="binding site" evidence="9">
    <location>
        <begin position="26"/>
        <end position="31"/>
    </location>
    <ligand>
        <name>FMN</name>
        <dbReference type="ChEBI" id="CHEBI:58210"/>
    </ligand>
</feature>
<dbReference type="GO" id="GO:0160246">
    <property type="term" value="F:NADPH-iron-sulfur [2Fe-2S] protein oxidoreductase activity"/>
    <property type="evidence" value="ECO:0007669"/>
    <property type="project" value="InterPro"/>
</dbReference>
<comment type="similarity">
    <text evidence="9">In the C-terminal section; belongs to the flavoprotein pyridine nucleotide cytochrome reductase family.</text>
</comment>
<dbReference type="Proteomes" id="UP000044602">
    <property type="component" value="Unassembled WGS sequence"/>
</dbReference>
<dbReference type="GO" id="GO:0005739">
    <property type="term" value="C:mitochondrion"/>
    <property type="evidence" value="ECO:0007669"/>
    <property type="project" value="UniProtKB-SubCell"/>
</dbReference>
<dbReference type="FunFam" id="1.20.990.10:FF:000013">
    <property type="entry name" value="NADPH-dependent diflavin oxidoreductase 1"/>
    <property type="match status" value="1"/>
</dbReference>
<dbReference type="SUPFAM" id="SSF63380">
    <property type="entry name" value="Riboflavin synthase domain-like"/>
    <property type="match status" value="1"/>
</dbReference>
<evidence type="ECO:0000313" key="13">
    <source>
        <dbReference type="Proteomes" id="UP000044602"/>
    </source>
</evidence>
<feature type="binding site" evidence="9">
    <location>
        <position position="510"/>
    </location>
    <ligand>
        <name>NADP(+)</name>
        <dbReference type="ChEBI" id="CHEBI:58349"/>
    </ligand>
</feature>
<feature type="binding site" evidence="9">
    <location>
        <position position="146"/>
    </location>
    <ligand>
        <name>FMN</name>
        <dbReference type="ChEBI" id="CHEBI:58210"/>
    </ligand>
</feature>
<dbReference type="Gene3D" id="3.40.50.80">
    <property type="entry name" value="Nucleotide-binding domain of ferredoxin-NADP reductase (FNR) module"/>
    <property type="match status" value="1"/>
</dbReference>
<dbReference type="GO" id="GO:0005829">
    <property type="term" value="C:cytosol"/>
    <property type="evidence" value="ECO:0007669"/>
    <property type="project" value="TreeGrafter"/>
</dbReference>
<dbReference type="PROSITE" id="PS50902">
    <property type="entry name" value="FLAVODOXIN_LIKE"/>
    <property type="match status" value="1"/>
</dbReference>
<dbReference type="GO" id="GO:0050660">
    <property type="term" value="F:flavin adenine dinucleotide binding"/>
    <property type="evidence" value="ECO:0007669"/>
    <property type="project" value="UniProtKB-UniRule"/>
</dbReference>
<dbReference type="InterPro" id="IPR029039">
    <property type="entry name" value="Flavoprotein-like_sf"/>
</dbReference>
<gene>
    <name evidence="9" type="primary">TAH18</name>
    <name evidence="12" type="ORF">BN1708_009426</name>
</gene>
<dbReference type="STRING" id="100787.A0A0G4KGN1"/>
<evidence type="ECO:0000313" key="12">
    <source>
        <dbReference type="EMBL" id="CRJ93866.1"/>
    </source>
</evidence>
<dbReference type="GO" id="GO:0050661">
    <property type="term" value="F:NADP binding"/>
    <property type="evidence" value="ECO:0007669"/>
    <property type="project" value="UniProtKB-UniRule"/>
</dbReference>
<dbReference type="Pfam" id="PF00258">
    <property type="entry name" value="Flavodoxin_1"/>
    <property type="match status" value="1"/>
</dbReference>
<dbReference type="Pfam" id="PF00175">
    <property type="entry name" value="NAD_binding_1"/>
    <property type="match status" value="1"/>
</dbReference>
<dbReference type="PRINTS" id="PR00369">
    <property type="entry name" value="FLAVODOXIN"/>
</dbReference>
<dbReference type="SUPFAM" id="SSF52218">
    <property type="entry name" value="Flavoproteins"/>
    <property type="match status" value="1"/>
</dbReference>
<comment type="function">
    <text evidence="9">NADPH-dependent reductase which is a central component of the cytosolic iron-sulfur (Fe-S) protein assembly (CIA) machinery. Transfers electrons from NADPH via its FAD and FMN prosthetic groups to the [2Fe-2S] cluster of DRE2, another key component of the CIA machinery. In turn, this reduced cluster provides electrons for assembly of cytosolic iron-sulfur cluster proteins. Positively controls H(2)O(2)-induced cell death.</text>
</comment>
<feature type="binding site" evidence="9">
    <location>
        <begin position="111"/>
        <end position="120"/>
    </location>
    <ligand>
        <name>FMN</name>
        <dbReference type="ChEBI" id="CHEBI:58210"/>
    </ligand>
</feature>
<keyword evidence="6 9" id="KW-0274">FAD</keyword>
<organism evidence="12 13">
    <name type="scientific">Verticillium longisporum</name>
    <name type="common">Verticillium dahliae var. longisporum</name>
    <dbReference type="NCBI Taxonomy" id="100787"/>
    <lineage>
        <taxon>Eukaryota</taxon>
        <taxon>Fungi</taxon>
        <taxon>Dikarya</taxon>
        <taxon>Ascomycota</taxon>
        <taxon>Pezizomycotina</taxon>
        <taxon>Sordariomycetes</taxon>
        <taxon>Hypocreomycetidae</taxon>
        <taxon>Glomerellales</taxon>
        <taxon>Plectosphaerellaceae</taxon>
        <taxon>Verticillium</taxon>
    </lineage>
</organism>
<comment type="catalytic activity">
    <reaction evidence="9">
        <text>2 oxidized [2Fe-2S]-[protein] + NADPH = 2 reduced [2Fe-2S]-[protein] + NADP(+) + H(+)</text>
        <dbReference type="Rhea" id="RHEA:67716"/>
        <dbReference type="Rhea" id="RHEA-COMP:17327"/>
        <dbReference type="Rhea" id="RHEA-COMP:17328"/>
        <dbReference type="ChEBI" id="CHEBI:15378"/>
        <dbReference type="ChEBI" id="CHEBI:33737"/>
        <dbReference type="ChEBI" id="CHEBI:33738"/>
        <dbReference type="ChEBI" id="CHEBI:57783"/>
        <dbReference type="ChEBI" id="CHEBI:58349"/>
    </reaction>
</comment>
<feature type="binding site" evidence="9">
    <location>
        <begin position="73"/>
        <end position="76"/>
    </location>
    <ligand>
        <name>FMN</name>
        <dbReference type="ChEBI" id="CHEBI:58210"/>
    </ligand>
</feature>
<keyword evidence="13" id="KW-1185">Reference proteome</keyword>
<keyword evidence="8 9" id="KW-0560">Oxidoreductase</keyword>
<comment type="similarity">
    <text evidence="9">In the N-terminal section; belongs to the flavodoxin family.</text>
</comment>
<evidence type="ECO:0000256" key="3">
    <source>
        <dbReference type="ARBA" id="ARBA00022490"/>
    </source>
</evidence>
<proteinExistence type="inferred from homology"/>
<name>A0A0G4KGN1_VERLO</name>
<dbReference type="PANTHER" id="PTHR19384:SF10">
    <property type="entry name" value="NADPH-DEPENDENT DIFLAVIN OXIDOREDUCTASE 1"/>
    <property type="match status" value="1"/>
</dbReference>
<evidence type="ECO:0000256" key="2">
    <source>
        <dbReference type="ARBA" id="ARBA00001974"/>
    </source>
</evidence>
<keyword evidence="7 9" id="KW-0521">NADP</keyword>
<keyword evidence="3 9" id="KW-0963">Cytoplasm</keyword>
<dbReference type="PANTHER" id="PTHR19384">
    <property type="entry name" value="NITRIC OXIDE SYNTHASE-RELATED"/>
    <property type="match status" value="1"/>
</dbReference>
<evidence type="ECO:0000256" key="6">
    <source>
        <dbReference type="ARBA" id="ARBA00022827"/>
    </source>
</evidence>
<sequence>MAVMERDQPVELADLPGRHALVLYGSETGNSQDIAEELGKMTQRLHFKTQVDELNAVQLNELLRYTLVIIVISTTGQGDMPQNSLAFWKSLLRRKLPPGCLQSARFTTFGLGDSSYPKFNWAARKLHKRLEQLGATEFYPRGEGNEQDDDGIDQTYLPWSIDLRTKILEYHPLPPGLSPIPDTALLPPKYIIKISPVDTPRHSQDTAAEGTPNLQSLDFVTGSSAAATSLEAGAEQPSQQALQHLISAVPGGLVVEVNSNTRVTPTEHWQDVRRLSFDIRHLQPPSLQINPGDCLRLYPRNLSQDVDKLLDVMQWGAIADNVVDLGTLSERPTGLYTANMTTLRRLLTENLDITAIPRRSFLEAISHHCTDSDHKERLLEFTKSEYIDEYYDYATRPRRTIIEVLEEFHSVQFPPEYVLDVFPVIRGRDFSIASIEPSEPGSDSSYKLELLVALVKYQTVLRKIRTGLCSRYINLLAAGNAVLASHKPSLTSLHGKLHARRPLCAFATGTGIAPIHALIQERLRYDDTDTPTGRTLLFFGNRSRGKDFFFADEWAAMPSSKLEVHTAFSRDQKEKIYIQDVIRQQAQAVADMARENVIFIVCGGSSKMATACRAAVVECLRVGGLCETETEAEEMLGRLTWWQEIW</sequence>
<feature type="domain" description="Flavodoxin-like" evidence="10">
    <location>
        <begin position="20"/>
        <end position="164"/>
    </location>
</feature>
<dbReference type="GO" id="GO:0016651">
    <property type="term" value="F:oxidoreductase activity, acting on NAD(P)H"/>
    <property type="evidence" value="ECO:0007669"/>
    <property type="project" value="UniProtKB-UniRule"/>
</dbReference>
<feature type="binding site" evidence="9">
    <location>
        <begin position="569"/>
        <end position="570"/>
    </location>
    <ligand>
        <name>NADP(+)</name>
        <dbReference type="ChEBI" id="CHEBI:58349"/>
    </ligand>
</feature>
<dbReference type="SUPFAM" id="SSF52343">
    <property type="entry name" value="Ferredoxin reductase-like, C-terminal NADP-linked domain"/>
    <property type="match status" value="1"/>
</dbReference>
<dbReference type="GO" id="GO:0016226">
    <property type="term" value="P:iron-sulfur cluster assembly"/>
    <property type="evidence" value="ECO:0007669"/>
    <property type="project" value="UniProtKB-UniRule"/>
</dbReference>
<evidence type="ECO:0000256" key="4">
    <source>
        <dbReference type="ARBA" id="ARBA00022630"/>
    </source>
</evidence>
<dbReference type="InterPro" id="IPR028879">
    <property type="entry name" value="NDOR1"/>
</dbReference>
<evidence type="ECO:0000256" key="8">
    <source>
        <dbReference type="ARBA" id="ARBA00023002"/>
    </source>
</evidence>
<evidence type="ECO:0000256" key="5">
    <source>
        <dbReference type="ARBA" id="ARBA00022643"/>
    </source>
</evidence>
<keyword evidence="9" id="KW-0496">Mitochondrion</keyword>
<dbReference type="InterPro" id="IPR017938">
    <property type="entry name" value="Riboflavin_synthase-like_b-brl"/>
</dbReference>
<dbReference type="GO" id="GO:0010181">
    <property type="term" value="F:FMN binding"/>
    <property type="evidence" value="ECO:0007669"/>
    <property type="project" value="UniProtKB-UniRule"/>
</dbReference>
<keyword evidence="4 9" id="KW-0285">Flavoprotein</keyword>
<dbReference type="InterPro" id="IPR003097">
    <property type="entry name" value="CysJ-like_FAD-binding"/>
</dbReference>
<dbReference type="InterPro" id="IPR001709">
    <property type="entry name" value="Flavoprot_Pyr_Nucl_cyt_Rdtase"/>
</dbReference>
<dbReference type="HAMAP" id="MF_03178">
    <property type="entry name" value="NDOR1"/>
    <property type="match status" value="1"/>
</dbReference>
<feature type="domain" description="FAD-binding FR-type" evidence="11">
    <location>
        <begin position="250"/>
        <end position="509"/>
    </location>
</feature>
<dbReference type="Gene3D" id="2.40.30.10">
    <property type="entry name" value="Translation factors"/>
    <property type="match status" value="1"/>
</dbReference>
<accession>A0A0G4KGN1</accession>
<comment type="cofactor">
    <cofactor evidence="1 9">
        <name>FMN</name>
        <dbReference type="ChEBI" id="CHEBI:58210"/>
    </cofactor>
</comment>
<keyword evidence="5 9" id="KW-0288">FMN</keyword>
<dbReference type="FunFam" id="3.40.50.360:FF:000034">
    <property type="entry name" value="NADPH-dependent diflavin oxidoreductase 1"/>
    <property type="match status" value="1"/>
</dbReference>
<dbReference type="InterPro" id="IPR039261">
    <property type="entry name" value="FNR_nucleotide-bd"/>
</dbReference>
<evidence type="ECO:0000256" key="7">
    <source>
        <dbReference type="ARBA" id="ARBA00022857"/>
    </source>
</evidence>
<dbReference type="InterPro" id="IPR017927">
    <property type="entry name" value="FAD-bd_FR_type"/>
</dbReference>
<dbReference type="InterPro" id="IPR001433">
    <property type="entry name" value="OxRdtase_FAD/NAD-bd"/>
</dbReference>
<feature type="binding site" evidence="9">
    <location>
        <begin position="467"/>
        <end position="470"/>
    </location>
    <ligand>
        <name>FAD</name>
        <dbReference type="ChEBI" id="CHEBI:57692"/>
    </ligand>
</feature>
<dbReference type="Pfam" id="PF00667">
    <property type="entry name" value="FAD_binding_1"/>
    <property type="match status" value="1"/>
</dbReference>
<dbReference type="PRINTS" id="PR00371">
    <property type="entry name" value="FPNCR"/>
</dbReference>
<dbReference type="EC" id="1.18.1.-" evidence="9"/>
<comment type="caution">
    <text evidence="9">Lacks conserved residue(s) required for the propagation of feature annotation.</text>
</comment>
<feature type="binding site" evidence="9">
    <location>
        <begin position="428"/>
        <end position="431"/>
    </location>
    <ligand>
        <name>FAD</name>
        <dbReference type="ChEBI" id="CHEBI:57692"/>
    </ligand>
</feature>
<evidence type="ECO:0000259" key="11">
    <source>
        <dbReference type="PROSITE" id="PS51384"/>
    </source>
</evidence>
<dbReference type="InterPro" id="IPR008254">
    <property type="entry name" value="Flavodoxin/NO_synth"/>
</dbReference>
<comment type="similarity">
    <text evidence="9">Belongs to the NADPH-dependent diflavin oxidoreductase NDOR1 family.</text>
</comment>
<dbReference type="PROSITE" id="PS51384">
    <property type="entry name" value="FAD_FR"/>
    <property type="match status" value="1"/>
</dbReference>
<comment type="subcellular location">
    <subcellularLocation>
        <location evidence="9">Cytoplasm</location>
    </subcellularLocation>
    <subcellularLocation>
        <location evidence="9">Mitochondrion</location>
    </subcellularLocation>
    <text evidence="9">Relocalizes to mitochondria after H(2)O(2) exposure.</text>
</comment>
<feature type="binding site" evidence="9">
    <location>
        <position position="646"/>
    </location>
    <ligand>
        <name>FAD</name>
        <dbReference type="ChEBI" id="CHEBI:57692"/>
    </ligand>
</feature>
<evidence type="ECO:0000259" key="10">
    <source>
        <dbReference type="PROSITE" id="PS50902"/>
    </source>
</evidence>
<evidence type="ECO:0000256" key="1">
    <source>
        <dbReference type="ARBA" id="ARBA00001917"/>
    </source>
</evidence>